<protein>
    <submittedName>
        <fullName evidence="1">Uncharacterized protein</fullName>
    </submittedName>
</protein>
<reference evidence="1 2" key="1">
    <citation type="submission" date="2013-10" db="EMBL/GenBank/DDBJ databases">
        <title>Salinisphaera halophila YIM 95161 Genome Sequencing.</title>
        <authorList>
            <person name="Lai Q."/>
            <person name="Li C."/>
            <person name="Shao Z."/>
        </authorList>
    </citation>
    <scope>NUCLEOTIDE SEQUENCE [LARGE SCALE GENOMIC DNA]</scope>
    <source>
        <strain evidence="1 2">YIM 95161</strain>
    </source>
</reference>
<dbReference type="Pfam" id="PF10123">
    <property type="entry name" value="Mu-like_Pro"/>
    <property type="match status" value="1"/>
</dbReference>
<dbReference type="RefSeq" id="WP_123591420.1">
    <property type="nucleotide sequence ID" value="NZ_AYKF01000088.1"/>
</dbReference>
<dbReference type="AlphaFoldDB" id="A0A423PRN5"/>
<sequence length="339" mass="36154">MDELIAALCFQIPAPADESESVDGWRVLIPAPDANGMIRGDDGRAWKMSDPDAVVATYTGPRPIDVNHAEDLQAAAGNPAPASGWIEEIRANNGAIEGRLAFNARGAASVRDREYRYLSPAFRFHPETKEIKRIDSASLVNTPNFALALNRRGAPDANDNPEANAMDLLAELRTALNLKDDATEADALAAVKTQGTELETARNRPTDTPPLDKFVPRGDYDALEQAKNRAETQLAERDQADHKAKVDAAITAAKAAGKITPATEDYHRANCRTAEGLEAFQTYVAAAPEIGADTGLDGKTPGSGAGEALTDEEKAACRAIGVDEATFAERRDADAKAYG</sequence>
<name>A0A423PRN5_9GAMM</name>
<dbReference type="InterPro" id="IPR012106">
    <property type="entry name" value="Phage_Mu_Gp1"/>
</dbReference>
<evidence type="ECO:0000313" key="2">
    <source>
        <dbReference type="Proteomes" id="UP000285123"/>
    </source>
</evidence>
<dbReference type="OrthoDB" id="2043985at2"/>
<dbReference type="Proteomes" id="UP000285123">
    <property type="component" value="Unassembled WGS sequence"/>
</dbReference>
<organism evidence="1 2">
    <name type="scientific">Salinisphaera orenii YIM 95161</name>
    <dbReference type="NCBI Taxonomy" id="1051139"/>
    <lineage>
        <taxon>Bacteria</taxon>
        <taxon>Pseudomonadati</taxon>
        <taxon>Pseudomonadota</taxon>
        <taxon>Gammaproteobacteria</taxon>
        <taxon>Salinisphaerales</taxon>
        <taxon>Salinisphaeraceae</taxon>
        <taxon>Salinisphaera</taxon>
    </lineage>
</organism>
<dbReference type="EMBL" id="AYKF01000088">
    <property type="protein sequence ID" value="ROO28279.1"/>
    <property type="molecule type" value="Genomic_DNA"/>
</dbReference>
<gene>
    <name evidence="1" type="ORF">SAHL_10825</name>
</gene>
<proteinExistence type="predicted"/>
<accession>A0A423PRN5</accession>
<evidence type="ECO:0000313" key="1">
    <source>
        <dbReference type="EMBL" id="ROO28279.1"/>
    </source>
</evidence>
<comment type="caution">
    <text evidence="1">The sequence shown here is derived from an EMBL/GenBank/DDBJ whole genome shotgun (WGS) entry which is preliminary data.</text>
</comment>
<dbReference type="PIRSF" id="PIRSF016624">
    <property type="entry name" value="Mu_prophg_I"/>
    <property type="match status" value="1"/>
</dbReference>